<keyword evidence="1" id="KW-0349">Heme</keyword>
<comment type="caution">
    <text evidence="3">The sequence shown here is derived from an EMBL/GenBank/DDBJ whole genome shotgun (WGS) entry which is preliminary data.</text>
</comment>
<accession>A0A0G2DX41</accession>
<dbReference type="InterPro" id="IPR036396">
    <property type="entry name" value="Cyt_P450_sf"/>
</dbReference>
<dbReference type="InterPro" id="IPR001128">
    <property type="entry name" value="Cyt_P450"/>
</dbReference>
<dbReference type="AlphaFoldDB" id="A0A0G2DX41"/>
<evidence type="ECO:0000256" key="2">
    <source>
        <dbReference type="SAM" id="Phobius"/>
    </source>
</evidence>
<evidence type="ECO:0000313" key="4">
    <source>
        <dbReference type="Proteomes" id="UP000053317"/>
    </source>
</evidence>
<keyword evidence="2" id="KW-0472">Membrane</keyword>
<feature type="transmembrane region" description="Helical" evidence="2">
    <location>
        <begin position="7"/>
        <end position="26"/>
    </location>
</feature>
<dbReference type="GO" id="GO:0016705">
    <property type="term" value="F:oxidoreductase activity, acting on paired donors, with incorporation or reduction of molecular oxygen"/>
    <property type="evidence" value="ECO:0007669"/>
    <property type="project" value="InterPro"/>
</dbReference>
<comment type="cofactor">
    <cofactor evidence="1">
        <name>heme</name>
        <dbReference type="ChEBI" id="CHEBI:30413"/>
    </cofactor>
</comment>
<dbReference type="GO" id="GO:0020037">
    <property type="term" value="F:heme binding"/>
    <property type="evidence" value="ECO:0007669"/>
    <property type="project" value="InterPro"/>
</dbReference>
<evidence type="ECO:0000313" key="3">
    <source>
        <dbReference type="EMBL" id="KKY15194.1"/>
    </source>
</evidence>
<feature type="binding site" description="axial binding residue" evidence="1">
    <location>
        <position position="506"/>
    </location>
    <ligand>
        <name>heme</name>
        <dbReference type="ChEBI" id="CHEBI:30413"/>
    </ligand>
    <ligandPart>
        <name>Fe</name>
        <dbReference type="ChEBI" id="CHEBI:18248"/>
    </ligandPart>
</feature>
<dbReference type="PANTHER" id="PTHR24306:SF7">
    <property type="entry name" value="AHBB"/>
    <property type="match status" value="1"/>
</dbReference>
<gene>
    <name evidence="3" type="ORF">UCRPC4_g06421</name>
</gene>
<keyword evidence="2" id="KW-1133">Transmembrane helix</keyword>
<dbReference type="EMBL" id="LCWF01000193">
    <property type="protein sequence ID" value="KKY15194.1"/>
    <property type="molecule type" value="Genomic_DNA"/>
</dbReference>
<dbReference type="Gene3D" id="1.10.630.10">
    <property type="entry name" value="Cytochrome P450"/>
    <property type="match status" value="1"/>
</dbReference>
<reference evidence="3 4" key="2">
    <citation type="submission" date="2015-05" db="EMBL/GenBank/DDBJ databases">
        <authorList>
            <person name="Morales-Cruz A."/>
            <person name="Amrine K.C."/>
            <person name="Cantu D."/>
        </authorList>
    </citation>
    <scope>NUCLEOTIDE SEQUENCE [LARGE SCALE GENOMIC DNA]</scope>
    <source>
        <strain evidence="3">UCRPC4</strain>
    </source>
</reference>
<reference evidence="3 4" key="1">
    <citation type="submission" date="2015-05" db="EMBL/GenBank/DDBJ databases">
        <title>Distinctive expansion of gene families associated with plant cell wall degradation and secondary metabolism in the genomes of grapevine trunk pathogens.</title>
        <authorList>
            <person name="Lawrence D.P."/>
            <person name="Travadon R."/>
            <person name="Rolshausen P.E."/>
            <person name="Baumgartner K."/>
        </authorList>
    </citation>
    <scope>NUCLEOTIDE SEQUENCE [LARGE SCALE GENOMIC DNA]</scope>
    <source>
        <strain evidence="3">UCRPC4</strain>
    </source>
</reference>
<dbReference type="InterPro" id="IPR002401">
    <property type="entry name" value="Cyt_P450_E_grp-I"/>
</dbReference>
<proteinExistence type="predicted"/>
<dbReference type="GO" id="GO:0005506">
    <property type="term" value="F:iron ion binding"/>
    <property type="evidence" value="ECO:0007669"/>
    <property type="project" value="InterPro"/>
</dbReference>
<keyword evidence="1" id="KW-0479">Metal-binding</keyword>
<dbReference type="SUPFAM" id="SSF48264">
    <property type="entry name" value="Cytochrome P450"/>
    <property type="match status" value="1"/>
</dbReference>
<keyword evidence="1" id="KW-0408">Iron</keyword>
<dbReference type="PANTHER" id="PTHR24306">
    <property type="match status" value="1"/>
</dbReference>
<name>A0A0G2DX41_PHACM</name>
<protein>
    <submittedName>
        <fullName evidence="3">Putative cytochrome p450</fullName>
    </submittedName>
</protein>
<evidence type="ECO:0000256" key="1">
    <source>
        <dbReference type="PIRSR" id="PIRSR602401-1"/>
    </source>
</evidence>
<dbReference type="PRINTS" id="PR00463">
    <property type="entry name" value="EP450I"/>
</dbReference>
<dbReference type="Proteomes" id="UP000053317">
    <property type="component" value="Unassembled WGS sequence"/>
</dbReference>
<dbReference type="OrthoDB" id="3366823at2759"/>
<keyword evidence="2" id="KW-0812">Transmembrane</keyword>
<dbReference type="Pfam" id="PF00067">
    <property type="entry name" value="p450"/>
    <property type="match status" value="1"/>
</dbReference>
<dbReference type="GO" id="GO:0004497">
    <property type="term" value="F:monooxygenase activity"/>
    <property type="evidence" value="ECO:0007669"/>
    <property type="project" value="InterPro"/>
</dbReference>
<sequence>MQQKPDHVLVAMSFPGQSSVPFLIALGFSHPYRTLIILFICVCGITRWISGVKAQGDDFSSPVKRVKVTPYWIPVIGSAFNFAADSYRYIGRLGDKTRDGIVAINLGGATHHFILSPSLARTFFTKRSLSMKEMVYHAMENFFGDPGTLRTVSDDVLWGPIHRSLYGFMRDEFIHKGIDRVTEELRKRTPEFISFAKSEIDQHVWERPARVQLQRDGSAVVDLWPLSRNFVGDIASLVFMGQDFMDNNPDILRDLWTHDAKLNSFLIGLPRFFPGMGLAYAARERIRNALEQWNVALRTFQLGRDPGPEWSDMSDASDVMKLRNKAWFDNKAPTASIGPVNANSIIFFTIYHIITNPELYARIMTEISPYVYLTPGPNDLPIPDLPQLNIKGPELVRNTPLLKATMFECLRLDAHPFSYKKAIEDTTLTESEADAALLGKPFPQTYFIPKGSFVAISHGSIQMDPKYWDSPHEFRPERFLVTDPATGETKAEMGQLMSFGGGSTMCKGRKFAEKEIITFVASILGYWDFEPVDKTKGWPKVESYTMAGADYAKEYFVKMRRKKM</sequence>
<keyword evidence="4" id="KW-1185">Reference proteome</keyword>
<organism evidence="3 4">
    <name type="scientific">Phaeomoniella chlamydospora</name>
    <name type="common">Phaeoacremonium chlamydosporum</name>
    <dbReference type="NCBI Taxonomy" id="158046"/>
    <lineage>
        <taxon>Eukaryota</taxon>
        <taxon>Fungi</taxon>
        <taxon>Dikarya</taxon>
        <taxon>Ascomycota</taxon>
        <taxon>Pezizomycotina</taxon>
        <taxon>Eurotiomycetes</taxon>
        <taxon>Chaetothyriomycetidae</taxon>
        <taxon>Phaeomoniellales</taxon>
        <taxon>Phaeomoniellaceae</taxon>
        <taxon>Phaeomoniella</taxon>
    </lineage>
</organism>